<keyword evidence="2" id="KW-1185">Reference proteome</keyword>
<evidence type="ECO:0000313" key="1">
    <source>
        <dbReference type="EMBL" id="GLC30301.1"/>
    </source>
</evidence>
<organism evidence="1 2">
    <name type="scientific">Clostridium omnivorum</name>
    <dbReference type="NCBI Taxonomy" id="1604902"/>
    <lineage>
        <taxon>Bacteria</taxon>
        <taxon>Bacillati</taxon>
        <taxon>Bacillota</taxon>
        <taxon>Clostridia</taxon>
        <taxon>Eubacteriales</taxon>
        <taxon>Clostridiaceae</taxon>
        <taxon>Clostridium</taxon>
    </lineage>
</organism>
<evidence type="ECO:0000313" key="2">
    <source>
        <dbReference type="Proteomes" id="UP001208567"/>
    </source>
</evidence>
<reference evidence="1 2" key="1">
    <citation type="journal article" date="2024" name="Int. J. Syst. Evol. Microbiol.">
        <title>Clostridium omnivorum sp. nov., isolated from anoxic soil under the treatment of reductive soil disinfestation.</title>
        <authorList>
            <person name="Ueki A."/>
            <person name="Tonouchi A."/>
            <person name="Kaku N."/>
            <person name="Honma S."/>
            <person name="Ueki K."/>
        </authorList>
    </citation>
    <scope>NUCLEOTIDE SEQUENCE [LARGE SCALE GENOMIC DNA]</scope>
    <source>
        <strain evidence="1 2">E14</strain>
    </source>
</reference>
<gene>
    <name evidence="1" type="ORF">bsdE14_17110</name>
</gene>
<protein>
    <recommendedName>
        <fullName evidence="3">DUF4406 domain-containing protein</fullName>
    </recommendedName>
</protein>
<comment type="caution">
    <text evidence="1">The sequence shown here is derived from an EMBL/GenBank/DDBJ whole genome shotgun (WGS) entry which is preliminary data.</text>
</comment>
<evidence type="ECO:0008006" key="3">
    <source>
        <dbReference type="Google" id="ProtNLM"/>
    </source>
</evidence>
<accession>A0ABQ5N558</accession>
<name>A0ABQ5N558_9CLOT</name>
<dbReference type="Proteomes" id="UP001208567">
    <property type="component" value="Unassembled WGS sequence"/>
</dbReference>
<dbReference type="RefSeq" id="WP_264849562.1">
    <property type="nucleotide sequence ID" value="NZ_BRXR01000001.1"/>
</dbReference>
<dbReference type="EMBL" id="BRXR01000001">
    <property type="protein sequence ID" value="GLC30301.1"/>
    <property type="molecule type" value="Genomic_DNA"/>
</dbReference>
<proteinExistence type="predicted"/>
<sequence>MNDIKVITICGSMRFSREMMKISKELELKDGYAVIQCVYNVDEEKYEGIDTELLGKIHRRKIDISDAVYVVNVNGYIGNSARNEIEYARSLGKEILSLEPLELEQVKISNTTP</sequence>